<accession>A0ABR5THX6</accession>
<keyword evidence="2" id="KW-1185">Reference proteome</keyword>
<proteinExistence type="predicted"/>
<evidence type="ECO:0000313" key="2">
    <source>
        <dbReference type="Proteomes" id="UP000070255"/>
    </source>
</evidence>
<gene>
    <name evidence="1" type="ORF">WS72_18235</name>
</gene>
<organism evidence="1 2">
    <name type="scientific">Burkholderia savannae</name>
    <dbReference type="NCBI Taxonomy" id="1637837"/>
    <lineage>
        <taxon>Bacteria</taxon>
        <taxon>Pseudomonadati</taxon>
        <taxon>Pseudomonadota</taxon>
        <taxon>Betaproteobacteria</taxon>
        <taxon>Burkholderiales</taxon>
        <taxon>Burkholderiaceae</taxon>
        <taxon>Burkholderia</taxon>
        <taxon>pseudomallei group</taxon>
    </lineage>
</organism>
<dbReference type="EMBL" id="LNJQ01000001">
    <property type="protein sequence ID" value="KWZ44601.1"/>
    <property type="molecule type" value="Genomic_DNA"/>
</dbReference>
<name>A0ABR5THX6_9BURK</name>
<dbReference type="InterPro" id="IPR025048">
    <property type="entry name" value="DUF3987"/>
</dbReference>
<evidence type="ECO:0000313" key="1">
    <source>
        <dbReference type="EMBL" id="KWZ44601.1"/>
    </source>
</evidence>
<comment type="caution">
    <text evidence="1">The sequence shown here is derived from an EMBL/GenBank/DDBJ whole genome shotgun (WGS) entry which is preliminary data.</text>
</comment>
<dbReference type="Pfam" id="PF13148">
    <property type="entry name" value="DUF3987"/>
    <property type="match status" value="1"/>
</dbReference>
<reference evidence="1 2" key="1">
    <citation type="submission" date="2015-11" db="EMBL/GenBank/DDBJ databases">
        <authorList>
            <person name="Sahl J."/>
            <person name="Wagner D."/>
            <person name="Keim P."/>
        </authorList>
    </citation>
    <scope>NUCLEOTIDE SEQUENCE [LARGE SCALE GENOMIC DNA]</scope>
    <source>
        <strain evidence="1 2">BDU18</strain>
    </source>
</reference>
<dbReference type="RefSeq" id="WP_060822267.1">
    <property type="nucleotide sequence ID" value="NZ_LNJQ01000001.1"/>
</dbReference>
<protein>
    <recommendedName>
        <fullName evidence="3">DUF3987 domain-containing protein</fullName>
    </recommendedName>
</protein>
<sequence>MNPIYTGYATDSKSRIGIDSHTTLYSAEQFYLPDFPIDILPPKMRRTATELIRSGAHLGIVAALMPHFASLCVQPLVDSEIPHGGIARTTSFVYLNAASGSGKSAVRQLLEQPFVSCQQACEANDAQKLHQYEAAALWRGAPGAFARNERSDDGPVYATKLLTDPTPESIFDQSRQCSSLSVSDDEGQLLRAPWFQRSVSTYIRMLDGQPQAPARATKSSPMIVDACGSILISVQPEDTVGFDARHGRIFRLKGLASRGSMIQVPESTPRFIDADNPPAPPNLDVWRDQVTGFLGEALVRAKSGVTPRRVIRSTQQAKRCAAALHNEYLRRGMPGGDLAELPEHAPRQMERAVKFAVAMHAFEQLPGEVSSETMECAAQMVRWGTEHYRHRFMPRRKLSAIEQNAQVLHVELIQLVGKTRQREFELRWLVDTAPNMGLSPSQAKRAFDFLCEVGYARYFKRSNRTWIELSPEHYPTIYFSH</sequence>
<evidence type="ECO:0008006" key="3">
    <source>
        <dbReference type="Google" id="ProtNLM"/>
    </source>
</evidence>
<dbReference type="Proteomes" id="UP000070255">
    <property type="component" value="Unassembled WGS sequence"/>
</dbReference>